<keyword evidence="5" id="KW-1185">Reference proteome</keyword>
<dbReference type="GO" id="GO:0003677">
    <property type="term" value="F:DNA binding"/>
    <property type="evidence" value="ECO:0007669"/>
    <property type="project" value="InterPro"/>
</dbReference>
<dbReference type="NCBIfam" id="NF033546">
    <property type="entry name" value="transpos_IS21"/>
    <property type="match status" value="1"/>
</dbReference>
<dbReference type="InterPro" id="IPR036388">
    <property type="entry name" value="WH-like_DNA-bd_sf"/>
</dbReference>
<dbReference type="GO" id="GO:0015074">
    <property type="term" value="P:DNA integration"/>
    <property type="evidence" value="ECO:0007669"/>
    <property type="project" value="InterPro"/>
</dbReference>
<evidence type="ECO:0000313" key="6">
    <source>
        <dbReference type="Proteomes" id="UP001139054"/>
    </source>
</evidence>
<dbReference type="PANTHER" id="PTHR35004">
    <property type="entry name" value="TRANSPOSASE RV3428C-RELATED"/>
    <property type="match status" value="1"/>
</dbReference>
<dbReference type="Gene3D" id="3.30.420.10">
    <property type="entry name" value="Ribonuclease H-like superfamily/Ribonuclease H"/>
    <property type="match status" value="1"/>
</dbReference>
<dbReference type="PROSITE" id="PS50532">
    <property type="entry name" value="HTH_IS408"/>
    <property type="match status" value="1"/>
</dbReference>
<evidence type="ECO:0000313" key="4">
    <source>
        <dbReference type="EMBL" id="MCG2673406.1"/>
    </source>
</evidence>
<dbReference type="Proteomes" id="UP001139054">
    <property type="component" value="Unassembled WGS sequence"/>
</dbReference>
<dbReference type="InterPro" id="IPR017895">
    <property type="entry name" value="HTH_IS408/IS1162_type"/>
</dbReference>
<dbReference type="InterPro" id="IPR013249">
    <property type="entry name" value="RNA_pol_sigma70_r4_t2"/>
</dbReference>
<dbReference type="GO" id="GO:0016987">
    <property type="term" value="F:sigma factor activity"/>
    <property type="evidence" value="ECO:0007669"/>
    <property type="project" value="InterPro"/>
</dbReference>
<sequence>MRKVREVLRLRHALGVSERQIAVTVGISRSTVGEYLRRAAVIGITWPVPEGMDDGELERRLFTPPTFEEKPARPLPDWKAVHRELKRRSVTLLLLWEEYRAEHADGYGYSRFCDLYREWSEAISPTMRQTHGPGEKLFVDFAGDTVPVFDAATGAQRLAHVFVAVLGASNYTFAEARWSEGLADWIGLHANTLRAIGGVPKAIVCDNLKAGVTATCRYEPGINRTYQELAEHYGTAILPTRPRKPRDKAKVEVAVQIVQRFVLARLRNRRFFSLDELNGAIRKAIADLNDSYAESCLIK</sequence>
<dbReference type="InterPro" id="IPR013324">
    <property type="entry name" value="RNA_pol_sigma_r3/r4-like"/>
</dbReference>
<gene>
    <name evidence="3" type="primary">istA</name>
    <name evidence="4" type="ORF">L6637_41875</name>
    <name evidence="3" type="ORF">L6654_42180</name>
</gene>
<dbReference type="InterPro" id="IPR001584">
    <property type="entry name" value="Integrase_cat-core"/>
</dbReference>
<dbReference type="Pfam" id="PF08281">
    <property type="entry name" value="Sigma70_r4_2"/>
    <property type="match status" value="1"/>
</dbReference>
<dbReference type="InterPro" id="IPR036397">
    <property type="entry name" value="RNaseH_sf"/>
</dbReference>
<dbReference type="SUPFAM" id="SSF53098">
    <property type="entry name" value="Ribonuclease H-like"/>
    <property type="match status" value="1"/>
</dbReference>
<organism evidence="3 6">
    <name type="scientific">Bradyrhizobium zhengyangense</name>
    <dbReference type="NCBI Taxonomy" id="2911009"/>
    <lineage>
        <taxon>Bacteria</taxon>
        <taxon>Pseudomonadati</taxon>
        <taxon>Pseudomonadota</taxon>
        <taxon>Alphaproteobacteria</taxon>
        <taxon>Hyphomicrobiales</taxon>
        <taxon>Nitrobacteraceae</taxon>
        <taxon>Bradyrhizobium</taxon>
    </lineage>
</organism>
<comment type="caution">
    <text evidence="3">The sequence shown here is derived from an EMBL/GenBank/DDBJ whole genome shotgun (WGS) entry which is preliminary data.</text>
</comment>
<evidence type="ECO:0000259" key="1">
    <source>
        <dbReference type="PROSITE" id="PS50532"/>
    </source>
</evidence>
<protein>
    <submittedName>
        <fullName evidence="3">IS21 family transposase</fullName>
    </submittedName>
</protein>
<reference evidence="3" key="1">
    <citation type="submission" date="2022-01" db="EMBL/GenBank/DDBJ databases">
        <title>Genome sequnece data of strain Bradyrhizobium sp. nov.</title>
        <authorList>
            <person name="Zhang J."/>
        </authorList>
    </citation>
    <scope>NUCLEOTIDE SEQUENCE</scope>
    <source>
        <strain evidence="4">WYCCWR 12774</strain>
        <strain evidence="3">WYCCWR 13023</strain>
    </source>
</reference>
<accession>A0A9X1RMU4</accession>
<name>A0A9X1RMU4_9BRAD</name>
<feature type="domain" description="HTH IS408-type" evidence="1">
    <location>
        <begin position="4"/>
        <end position="85"/>
    </location>
</feature>
<evidence type="ECO:0000313" key="3">
    <source>
        <dbReference type="EMBL" id="MCG2633145.1"/>
    </source>
</evidence>
<dbReference type="EMBL" id="JAKLUA010000054">
    <property type="protein sequence ID" value="MCG2673406.1"/>
    <property type="molecule type" value="Genomic_DNA"/>
</dbReference>
<dbReference type="Pfam" id="PF00665">
    <property type="entry name" value="rve"/>
    <property type="match status" value="1"/>
</dbReference>
<dbReference type="AlphaFoldDB" id="A0A9X1RMU4"/>
<dbReference type="PANTHER" id="PTHR35004:SF8">
    <property type="entry name" value="TRANSPOSASE RV3428C-RELATED"/>
    <property type="match status" value="1"/>
</dbReference>
<dbReference type="PROSITE" id="PS50994">
    <property type="entry name" value="INTEGRASE"/>
    <property type="match status" value="1"/>
</dbReference>
<dbReference type="Proteomes" id="UP001139012">
    <property type="component" value="Unassembled WGS sequence"/>
</dbReference>
<proteinExistence type="predicted"/>
<dbReference type="RefSeq" id="WP_164934314.1">
    <property type="nucleotide sequence ID" value="NZ_JAKLTY010000070.1"/>
</dbReference>
<feature type="domain" description="Integrase catalytic" evidence="2">
    <location>
        <begin position="129"/>
        <end position="299"/>
    </location>
</feature>
<dbReference type="SUPFAM" id="SSF88659">
    <property type="entry name" value="Sigma3 and sigma4 domains of RNA polymerase sigma factors"/>
    <property type="match status" value="1"/>
</dbReference>
<dbReference type="Gene3D" id="1.10.10.10">
    <property type="entry name" value="Winged helix-like DNA-binding domain superfamily/Winged helix DNA-binding domain"/>
    <property type="match status" value="1"/>
</dbReference>
<evidence type="ECO:0000259" key="2">
    <source>
        <dbReference type="PROSITE" id="PS50994"/>
    </source>
</evidence>
<dbReference type="EMBL" id="JAKLTY010000070">
    <property type="protein sequence ID" value="MCG2633145.1"/>
    <property type="molecule type" value="Genomic_DNA"/>
</dbReference>
<dbReference type="GO" id="GO:0006352">
    <property type="term" value="P:DNA-templated transcription initiation"/>
    <property type="evidence" value="ECO:0007669"/>
    <property type="project" value="InterPro"/>
</dbReference>
<evidence type="ECO:0000313" key="5">
    <source>
        <dbReference type="Proteomes" id="UP001139012"/>
    </source>
</evidence>
<dbReference type="InterPro" id="IPR012337">
    <property type="entry name" value="RNaseH-like_sf"/>
</dbReference>